<reference evidence="3 4" key="1">
    <citation type="submission" date="2024-02" db="EMBL/GenBank/DDBJ databases">
        <authorList>
            <person name="Chen Y."/>
            <person name="Shah S."/>
            <person name="Dougan E. K."/>
            <person name="Thang M."/>
            <person name="Chan C."/>
        </authorList>
    </citation>
    <scope>NUCLEOTIDE SEQUENCE [LARGE SCALE GENOMIC DNA]</scope>
</reference>
<dbReference type="Proteomes" id="UP001642484">
    <property type="component" value="Unassembled WGS sequence"/>
</dbReference>
<feature type="signal peptide" evidence="2">
    <location>
        <begin position="1"/>
        <end position="21"/>
    </location>
</feature>
<evidence type="ECO:0000256" key="2">
    <source>
        <dbReference type="SAM" id="SignalP"/>
    </source>
</evidence>
<dbReference type="InterPro" id="IPR005322">
    <property type="entry name" value="Peptidase_C69"/>
</dbReference>
<evidence type="ECO:0000313" key="3">
    <source>
        <dbReference type="EMBL" id="CAK9055463.1"/>
    </source>
</evidence>
<evidence type="ECO:0000313" key="4">
    <source>
        <dbReference type="Proteomes" id="UP001642484"/>
    </source>
</evidence>
<dbReference type="PANTHER" id="PTHR12994:SF17">
    <property type="entry name" value="LD30995P"/>
    <property type="match status" value="1"/>
</dbReference>
<evidence type="ECO:0008006" key="5">
    <source>
        <dbReference type="Google" id="ProtNLM"/>
    </source>
</evidence>
<dbReference type="Pfam" id="PF03577">
    <property type="entry name" value="Peptidase_C69"/>
    <property type="match status" value="1"/>
</dbReference>
<keyword evidence="2" id="KW-0732">Signal</keyword>
<comment type="similarity">
    <text evidence="1">Belongs to the peptidase C69 family. Secernin subfamily.</text>
</comment>
<comment type="caution">
    <text evidence="3">The sequence shown here is derived from an EMBL/GenBank/DDBJ whole genome shotgun (WGS) entry which is preliminary data.</text>
</comment>
<feature type="chain" id="PRO_5046334562" description="Dipeptidase" evidence="2">
    <location>
        <begin position="22"/>
        <end position="662"/>
    </location>
</feature>
<name>A0ABP0MW98_9DINO</name>
<gene>
    <name evidence="3" type="ORF">CCMP2556_LOCUS27585</name>
</gene>
<protein>
    <recommendedName>
        <fullName evidence="5">Dipeptidase</fullName>
    </recommendedName>
</protein>
<organism evidence="3 4">
    <name type="scientific">Durusdinium trenchii</name>
    <dbReference type="NCBI Taxonomy" id="1381693"/>
    <lineage>
        <taxon>Eukaryota</taxon>
        <taxon>Sar</taxon>
        <taxon>Alveolata</taxon>
        <taxon>Dinophyceae</taxon>
        <taxon>Suessiales</taxon>
        <taxon>Symbiodiniaceae</taxon>
        <taxon>Durusdinium</taxon>
    </lineage>
</organism>
<evidence type="ECO:0000256" key="1">
    <source>
        <dbReference type="ARBA" id="ARBA00005705"/>
    </source>
</evidence>
<accession>A0ABP0MW98</accession>
<proteinExistence type="inferred from homology"/>
<sequence>MWRRAMAMALRLLLLPLATRGFDIDGCTSIVVNADAMQDGSAVTSHANDCADCDWRVAYVPAQDHPEGSERIIYDAVWSQYPRLVDPSRSKSYQPAMGITSTAVLGRIPQVKHTYALWEASYGLMNEHGVGMGESTCSAFLVGTGLSQGGTALFSIGNLMAIALERCKTARCAIQTMGDLGAFYGFYGEDPGMGGAGEAVTLVDQSGEAWVFHICGGVPSSEKNASWATQRGALWAAQRVPSGHVAVVANSMIIRQIDFEDKENFMLHPGLKDLLQEAKLWNGRGQLDWQKAVSPNMETFSYFPGLAPIPMYSTLRMWGVYRQAAPSAKIRATKDLGSFPFSVPVDGKVSILDVMNWFRTHYEGTEFDMRYGSLAGPFQSPNRAEGGDGAKAVPGQFARATSIPRTSYTVLLQSGIKQPRVWFAPDASASSIFVPFFASALDANAQGRFDVAAYGTGSMKSFSFDGARSAWWAHDFVANWMDLSYQNMSEQYVYPKVQRLQREVYHETQEAIDHAESSLDLAERASQIQRKVTEEWWRLAEQMVVRYNDHFYNFPESDPTNVGSIGYPAFWLEMIGYDQEFYRPHWFQRSPWVPKMLPDAIKEQLGTPPEFLAEALTWALSPSPPTLCLLLLLPLTSLMTYLVGYRRGLQAAQQDIYCQLSA</sequence>
<keyword evidence="4" id="KW-1185">Reference proteome</keyword>
<dbReference type="EMBL" id="CAXAMN010020001">
    <property type="protein sequence ID" value="CAK9055463.1"/>
    <property type="molecule type" value="Genomic_DNA"/>
</dbReference>
<dbReference type="PANTHER" id="PTHR12994">
    <property type="entry name" value="SECERNIN"/>
    <property type="match status" value="1"/>
</dbReference>